<proteinExistence type="predicted"/>
<sequence length="142" mass="15888">MLKSLHRRRSTAWVESYTDINGLVTISPVSSHSLLAGGVHQGSRHIRSPRERKMALKDGKKEATICTRYVNLTFRQWIETLCNGHIHRRRCGTVSSDGRPELIRSSVADPFANESDRVLVPDGAHDLPGSLDQPMGKYRRAG</sequence>
<dbReference type="EMBL" id="AF281817">
    <property type="protein sequence ID" value="AAK57058.1"/>
    <property type="molecule type" value="Genomic_DNA"/>
</dbReference>
<organismHost>
    <name type="scientific">Tupaia belangeri</name>
    <name type="common">Common tree shrew</name>
    <name type="synonym">Tupaia glis belangeri</name>
    <dbReference type="NCBI Taxonomy" id="37347"/>
</organismHost>
<evidence type="ECO:0000313" key="3">
    <source>
        <dbReference type="Proteomes" id="UP000137095"/>
    </source>
</evidence>
<dbReference type="RefSeq" id="NP_116363.1">
    <property type="nucleotide sequence ID" value="NC_002794.1"/>
</dbReference>
<dbReference type="GeneID" id="921106"/>
<evidence type="ECO:0000256" key="1">
    <source>
        <dbReference type="SAM" id="MobiDB-lite"/>
    </source>
</evidence>
<feature type="region of interest" description="Disordered" evidence="1">
    <location>
        <begin position="119"/>
        <end position="142"/>
    </location>
</feature>
<dbReference type="KEGG" id="vg:921106"/>
<accession>Q91TS9</accession>
<name>Q91TS9_TUHV1</name>
<dbReference type="Proteomes" id="UP000137095">
    <property type="component" value="Segment"/>
</dbReference>
<reference evidence="2 3" key="1">
    <citation type="journal article" date="2001" name="J. Virol.">
        <title>Analysis and characterization of the complete genome of tupaia (tree shrew) herpesvirus.</title>
        <authorList>
            <person name="Bahr U."/>
            <person name="Darai G."/>
        </authorList>
    </citation>
    <scope>NUCLEOTIDE SEQUENCE [LARGE SCALE GENOMIC DNA]</scope>
    <source>
        <strain evidence="2">2</strain>
    </source>
</reference>
<keyword evidence="3" id="KW-1185">Reference proteome</keyword>
<organism evidence="2 3">
    <name type="scientific">Tupaiid herpesvirus 1 (strain 1)</name>
    <name type="common">TuHV-1</name>
    <name type="synonym">Herpesvirus tupaia (strain 1)</name>
    <dbReference type="NCBI Taxonomy" id="10397"/>
    <lineage>
        <taxon>Viruses</taxon>
        <taxon>Duplodnaviria</taxon>
        <taxon>Heunggongvirae</taxon>
        <taxon>Peploviricota</taxon>
        <taxon>Herviviricetes</taxon>
        <taxon>Herpesvirales</taxon>
        <taxon>Orthoherpesviridae</taxon>
        <taxon>Betaherpesvirinae</taxon>
        <taxon>Quwivirus</taxon>
        <taxon>Quwivirus tupaiidbeta1</taxon>
    </lineage>
</organism>
<evidence type="ECO:0000313" key="2">
    <source>
        <dbReference type="EMBL" id="AAK57058.1"/>
    </source>
</evidence>
<protein>
    <submittedName>
        <fullName evidence="2">T22.10</fullName>
    </submittedName>
</protein>